<evidence type="ECO:0000256" key="1">
    <source>
        <dbReference type="SAM" id="MobiDB-lite"/>
    </source>
</evidence>
<dbReference type="AlphaFoldDB" id="X6MJS5"/>
<comment type="caution">
    <text evidence="3">The sequence shown here is derived from an EMBL/GenBank/DDBJ whole genome shotgun (WGS) entry which is preliminary data.</text>
</comment>
<dbReference type="Gene3D" id="1.10.1200.240">
    <property type="match status" value="1"/>
</dbReference>
<dbReference type="Pfam" id="PF25476">
    <property type="entry name" value="Ribosomal_L19e_C"/>
    <property type="match status" value="1"/>
</dbReference>
<dbReference type="InterPro" id="IPR000196">
    <property type="entry name" value="Ribosomal_eL19_dom"/>
</dbReference>
<dbReference type="PANTHER" id="PTHR10722">
    <property type="entry name" value="60S RIBOSOMAL PROTEIN L19"/>
    <property type="match status" value="1"/>
</dbReference>
<organism evidence="3 4">
    <name type="scientific">Reticulomyxa filosa</name>
    <dbReference type="NCBI Taxonomy" id="46433"/>
    <lineage>
        <taxon>Eukaryota</taxon>
        <taxon>Sar</taxon>
        <taxon>Rhizaria</taxon>
        <taxon>Retaria</taxon>
        <taxon>Foraminifera</taxon>
        <taxon>Monothalamids</taxon>
        <taxon>Reticulomyxidae</taxon>
        <taxon>Reticulomyxa</taxon>
    </lineage>
</organism>
<dbReference type="SMART" id="SM01416">
    <property type="entry name" value="Ribosomal_L19e"/>
    <property type="match status" value="1"/>
</dbReference>
<gene>
    <name evidence="3" type="ORF">RFI_23500</name>
</gene>
<evidence type="ECO:0000259" key="2">
    <source>
        <dbReference type="SMART" id="SM01416"/>
    </source>
</evidence>
<evidence type="ECO:0000313" key="3">
    <source>
        <dbReference type="EMBL" id="ETO13871.1"/>
    </source>
</evidence>
<feature type="domain" description="Large ribosomal subunit protein eL19" evidence="2">
    <location>
        <begin position="1"/>
        <end position="52"/>
    </location>
</feature>
<dbReference type="GO" id="GO:0003723">
    <property type="term" value="F:RNA binding"/>
    <property type="evidence" value="ECO:0007669"/>
    <property type="project" value="InterPro"/>
</dbReference>
<proteinExistence type="predicted"/>
<feature type="region of interest" description="Disordered" evidence="1">
    <location>
        <begin position="84"/>
        <end position="162"/>
    </location>
</feature>
<accession>X6MJS5</accession>
<dbReference type="InterPro" id="IPR057260">
    <property type="entry name" value="Ribosomal_L19e_C"/>
</dbReference>
<name>X6MJS5_RETFI</name>
<dbReference type="InterPro" id="IPR039547">
    <property type="entry name" value="Ribosomal_eL19"/>
</dbReference>
<evidence type="ECO:0000313" key="4">
    <source>
        <dbReference type="Proteomes" id="UP000023152"/>
    </source>
</evidence>
<dbReference type="GO" id="GO:0006412">
    <property type="term" value="P:translation"/>
    <property type="evidence" value="ECO:0007669"/>
    <property type="project" value="InterPro"/>
</dbReference>
<dbReference type="OMA" id="CIRKPHI"/>
<dbReference type="InterPro" id="IPR035970">
    <property type="entry name" value="60S_ribosomal_eL19_sf"/>
</dbReference>
<protein>
    <submittedName>
        <fullName evidence="3">60S ribosomal protein L19</fullName>
    </submittedName>
</protein>
<sequence>MKRQRAVRRLLRRYRETGKIERRMYHRLYLKAKGNAFKNRANLIELSLLKRGEKNEFTLNIDNELQERRRNASLLEQYKARREVAVRRKREREAQREQALNERKKLAEKAEQLKNEKADTKGEAKPQDTKKTEAKSATKPAKSQQKQEKPDTKQAAQKQGLY</sequence>
<dbReference type="EMBL" id="ASPP01020344">
    <property type="protein sequence ID" value="ETO13871.1"/>
    <property type="molecule type" value="Genomic_DNA"/>
</dbReference>
<keyword evidence="4" id="KW-1185">Reference proteome</keyword>
<keyword evidence="3" id="KW-0689">Ribosomal protein</keyword>
<dbReference type="GO" id="GO:0003735">
    <property type="term" value="F:structural constituent of ribosome"/>
    <property type="evidence" value="ECO:0007669"/>
    <property type="project" value="InterPro"/>
</dbReference>
<feature type="compositionally biased region" description="Basic and acidic residues" evidence="1">
    <location>
        <begin position="84"/>
        <end position="136"/>
    </location>
</feature>
<keyword evidence="3" id="KW-0687">Ribonucleoprotein</keyword>
<dbReference type="OrthoDB" id="5407653at2759"/>
<dbReference type="SUPFAM" id="SSF48140">
    <property type="entry name" value="Ribosomal protein L19 (L19e)"/>
    <property type="match status" value="1"/>
</dbReference>
<dbReference type="Proteomes" id="UP000023152">
    <property type="component" value="Unassembled WGS sequence"/>
</dbReference>
<dbReference type="GO" id="GO:0022625">
    <property type="term" value="C:cytosolic large ribosomal subunit"/>
    <property type="evidence" value="ECO:0007669"/>
    <property type="project" value="InterPro"/>
</dbReference>
<reference evidence="3 4" key="1">
    <citation type="journal article" date="2013" name="Curr. Biol.">
        <title>The Genome of the Foraminiferan Reticulomyxa filosa.</title>
        <authorList>
            <person name="Glockner G."/>
            <person name="Hulsmann N."/>
            <person name="Schleicher M."/>
            <person name="Noegel A.A."/>
            <person name="Eichinger L."/>
            <person name="Gallinger C."/>
            <person name="Pawlowski J."/>
            <person name="Sierra R."/>
            <person name="Euteneuer U."/>
            <person name="Pillet L."/>
            <person name="Moustafa A."/>
            <person name="Platzer M."/>
            <person name="Groth M."/>
            <person name="Szafranski K."/>
            <person name="Schliwa M."/>
        </authorList>
    </citation>
    <scope>NUCLEOTIDE SEQUENCE [LARGE SCALE GENOMIC DNA]</scope>
</reference>